<dbReference type="PRINTS" id="PR00469">
    <property type="entry name" value="PNDRDTASEII"/>
</dbReference>
<dbReference type="OrthoDB" id="66881at2759"/>
<dbReference type="AlphaFoldDB" id="A0A9Q1QFA0"/>
<comment type="catalytic activity">
    <reaction evidence="10">
        <text>indole-3-pyruvate + NADPH + O2 + H(+) = (indol-3-yl)acetate + CO2 + NADP(+) + H2O</text>
        <dbReference type="Rhea" id="RHEA:34331"/>
        <dbReference type="ChEBI" id="CHEBI:15377"/>
        <dbReference type="ChEBI" id="CHEBI:15378"/>
        <dbReference type="ChEBI" id="CHEBI:15379"/>
        <dbReference type="ChEBI" id="CHEBI:16526"/>
        <dbReference type="ChEBI" id="CHEBI:17640"/>
        <dbReference type="ChEBI" id="CHEBI:30854"/>
        <dbReference type="ChEBI" id="CHEBI:57783"/>
        <dbReference type="ChEBI" id="CHEBI:58349"/>
        <dbReference type="EC" id="1.14.13.168"/>
    </reaction>
</comment>
<organism evidence="11 12">
    <name type="scientific">Carnegiea gigantea</name>
    <dbReference type="NCBI Taxonomy" id="171969"/>
    <lineage>
        <taxon>Eukaryota</taxon>
        <taxon>Viridiplantae</taxon>
        <taxon>Streptophyta</taxon>
        <taxon>Embryophyta</taxon>
        <taxon>Tracheophyta</taxon>
        <taxon>Spermatophyta</taxon>
        <taxon>Magnoliopsida</taxon>
        <taxon>eudicotyledons</taxon>
        <taxon>Gunneridae</taxon>
        <taxon>Pentapetalae</taxon>
        <taxon>Caryophyllales</taxon>
        <taxon>Cactineae</taxon>
        <taxon>Cactaceae</taxon>
        <taxon>Cactoideae</taxon>
        <taxon>Echinocereeae</taxon>
        <taxon>Carnegiea</taxon>
    </lineage>
</organism>
<name>A0A9Q1QFA0_9CARY</name>
<comment type="pathway">
    <text evidence="2">Plant hormone metabolism; auxin biosynthesis.</text>
</comment>
<dbReference type="PANTHER" id="PTHR43539:SF9">
    <property type="entry name" value="INDOLE-3-PYRUVATE MONOOXYGENASE YUCCA11-RELATED"/>
    <property type="match status" value="1"/>
</dbReference>
<reference evidence="11" key="1">
    <citation type="submission" date="2022-04" db="EMBL/GenBank/DDBJ databases">
        <title>Carnegiea gigantea Genome sequencing and assembly v2.</title>
        <authorList>
            <person name="Copetti D."/>
            <person name="Sanderson M.J."/>
            <person name="Burquez A."/>
            <person name="Wojciechowski M.F."/>
        </authorList>
    </citation>
    <scope>NUCLEOTIDE SEQUENCE</scope>
    <source>
        <strain evidence="11">SGP5-SGP5p</strain>
        <tissue evidence="11">Aerial part</tissue>
    </source>
</reference>
<evidence type="ECO:0000313" key="11">
    <source>
        <dbReference type="EMBL" id="KAJ8439411.1"/>
    </source>
</evidence>
<dbReference type="InterPro" id="IPR036188">
    <property type="entry name" value="FAD/NAD-bd_sf"/>
</dbReference>
<dbReference type="PROSITE" id="PS51257">
    <property type="entry name" value="PROKAR_LIPOPROTEIN"/>
    <property type="match status" value="1"/>
</dbReference>
<dbReference type="EMBL" id="JAKOGI010000220">
    <property type="protein sequence ID" value="KAJ8439411.1"/>
    <property type="molecule type" value="Genomic_DNA"/>
</dbReference>
<evidence type="ECO:0000256" key="8">
    <source>
        <dbReference type="ARBA" id="ARBA00023070"/>
    </source>
</evidence>
<evidence type="ECO:0000256" key="4">
    <source>
        <dbReference type="ARBA" id="ARBA00022630"/>
    </source>
</evidence>
<dbReference type="InterPro" id="IPR000960">
    <property type="entry name" value="Flavin_mOase"/>
</dbReference>
<proteinExistence type="inferred from homology"/>
<dbReference type="PRINTS" id="PR00368">
    <property type="entry name" value="FADPNR"/>
</dbReference>
<gene>
    <name evidence="11" type="ORF">Cgig2_001751</name>
</gene>
<comment type="cofactor">
    <cofactor evidence="1">
        <name>FAD</name>
        <dbReference type="ChEBI" id="CHEBI:57692"/>
    </cofactor>
</comment>
<evidence type="ECO:0000256" key="10">
    <source>
        <dbReference type="ARBA" id="ARBA00047707"/>
    </source>
</evidence>
<dbReference type="EC" id="1.14.13.168" evidence="9"/>
<evidence type="ECO:0000313" key="12">
    <source>
        <dbReference type="Proteomes" id="UP001153076"/>
    </source>
</evidence>
<comment type="caution">
    <text evidence="11">The sequence shown here is derived from an EMBL/GenBank/DDBJ whole genome shotgun (WGS) entry which is preliminary data.</text>
</comment>
<keyword evidence="12" id="KW-1185">Reference proteome</keyword>
<keyword evidence="8" id="KW-0073">Auxin biosynthesis</keyword>
<keyword evidence="7" id="KW-0560">Oxidoreductase</keyword>
<dbReference type="GO" id="GO:0009851">
    <property type="term" value="P:auxin biosynthetic process"/>
    <property type="evidence" value="ECO:0007669"/>
    <property type="project" value="UniProtKB-KW"/>
</dbReference>
<dbReference type="Gene3D" id="3.50.50.60">
    <property type="entry name" value="FAD/NAD(P)-binding domain"/>
    <property type="match status" value="1"/>
</dbReference>
<evidence type="ECO:0000256" key="3">
    <source>
        <dbReference type="ARBA" id="ARBA00009183"/>
    </source>
</evidence>
<evidence type="ECO:0000256" key="6">
    <source>
        <dbReference type="ARBA" id="ARBA00022857"/>
    </source>
</evidence>
<evidence type="ECO:0000256" key="7">
    <source>
        <dbReference type="ARBA" id="ARBA00023002"/>
    </source>
</evidence>
<evidence type="ECO:0000256" key="2">
    <source>
        <dbReference type="ARBA" id="ARBA00004814"/>
    </source>
</evidence>
<dbReference type="SUPFAM" id="SSF51905">
    <property type="entry name" value="FAD/NAD(P)-binding domain"/>
    <property type="match status" value="2"/>
</dbReference>
<evidence type="ECO:0000256" key="1">
    <source>
        <dbReference type="ARBA" id="ARBA00001974"/>
    </source>
</evidence>
<sequence>MVRQEETLVLIVGAGPAGLAISACLSVKSIPFIVLEREDCHNSLWKKRAYDRCHLHLAKEFCSLPLMSPGPKARKYMPKDDFVRYIDDYVEHFKIRPRYYHCVEFASFNEAKGKWQVEAKDTLSNAITIFISTFLVIATGENGKAVIPNIAGLEDFKGDVIHSSQYKCGSKYKDKKVLVVGCGNSGMEISYDLANYGANTSIVIRNPVLPGISRIFENSVLFEDQCEAHFDAIIFATGYKNTTCEWLKDYDYILNDNGYLKNCFPNHWKGKNRLYCAGLSRMGLLGVSNDAVAIVDDIQAILRDWAGRGMKF</sequence>
<accession>A0A9Q1QFA0</accession>
<evidence type="ECO:0000256" key="5">
    <source>
        <dbReference type="ARBA" id="ARBA00022827"/>
    </source>
</evidence>
<dbReference type="PANTHER" id="PTHR43539">
    <property type="entry name" value="FLAVIN-BINDING MONOOXYGENASE-LIKE PROTEIN (AFU_ORTHOLOGUE AFUA_4G09220)"/>
    <property type="match status" value="1"/>
</dbReference>
<dbReference type="PIRSF" id="PIRSF000332">
    <property type="entry name" value="FMO"/>
    <property type="match status" value="1"/>
</dbReference>
<protein>
    <recommendedName>
        <fullName evidence="9">indole-3-pyruvate monooxygenase</fullName>
        <ecNumber evidence="9">1.14.13.168</ecNumber>
    </recommendedName>
</protein>
<keyword evidence="5" id="KW-0274">FAD</keyword>
<dbReference type="Pfam" id="PF13738">
    <property type="entry name" value="Pyr_redox_3"/>
    <property type="match status" value="1"/>
</dbReference>
<keyword evidence="6" id="KW-0521">NADP</keyword>
<keyword evidence="4" id="KW-0285">Flavoprotein</keyword>
<dbReference type="InterPro" id="IPR050982">
    <property type="entry name" value="Auxin_biosynth/cation_transpt"/>
</dbReference>
<dbReference type="GO" id="GO:0050660">
    <property type="term" value="F:flavin adenine dinucleotide binding"/>
    <property type="evidence" value="ECO:0007669"/>
    <property type="project" value="InterPro"/>
</dbReference>
<dbReference type="GO" id="GO:0103075">
    <property type="term" value="F:indole-3-pyruvate monooxygenase activity"/>
    <property type="evidence" value="ECO:0007669"/>
    <property type="project" value="UniProtKB-EC"/>
</dbReference>
<dbReference type="Proteomes" id="UP001153076">
    <property type="component" value="Unassembled WGS sequence"/>
</dbReference>
<comment type="similarity">
    <text evidence="3">Belongs to the FMO family.</text>
</comment>
<dbReference type="GO" id="GO:0050661">
    <property type="term" value="F:NADP binding"/>
    <property type="evidence" value="ECO:0007669"/>
    <property type="project" value="InterPro"/>
</dbReference>
<evidence type="ECO:0000256" key="9">
    <source>
        <dbReference type="ARBA" id="ARBA00039148"/>
    </source>
</evidence>